<keyword evidence="1" id="KW-0862">Zinc</keyword>
<reference evidence="3" key="1">
    <citation type="submission" date="2021-03" db="EMBL/GenBank/DDBJ databases">
        <title>Comparative genomics and phylogenomic investigation of the class Geoglossomycetes provide insights into ecological specialization and systematics.</title>
        <authorList>
            <person name="Melie T."/>
            <person name="Pirro S."/>
            <person name="Miller A.N."/>
            <person name="Quandt A."/>
        </authorList>
    </citation>
    <scope>NUCLEOTIDE SEQUENCE</scope>
    <source>
        <strain evidence="3">CAQ_001_2017</strain>
    </source>
</reference>
<dbReference type="EMBL" id="JAGHQM010000212">
    <property type="protein sequence ID" value="KAH0563372.1"/>
    <property type="molecule type" value="Genomic_DNA"/>
</dbReference>
<evidence type="ECO:0000256" key="1">
    <source>
        <dbReference type="PROSITE-ProRule" id="PRU00047"/>
    </source>
</evidence>
<feature type="domain" description="CCHC-type" evidence="2">
    <location>
        <begin position="80"/>
        <end position="95"/>
    </location>
</feature>
<evidence type="ECO:0000313" key="3">
    <source>
        <dbReference type="EMBL" id="KAH0563372.1"/>
    </source>
</evidence>
<dbReference type="Pfam" id="PF00098">
    <property type="entry name" value="zf-CCHC"/>
    <property type="match status" value="3"/>
</dbReference>
<dbReference type="PANTHER" id="PTHR23002">
    <property type="entry name" value="ZINC FINGER CCHC DOMAIN CONTAINING PROTEIN"/>
    <property type="match status" value="1"/>
</dbReference>
<dbReference type="AlphaFoldDB" id="A0A9P8LFN1"/>
<name>A0A9P8LFN1_9PEZI</name>
<dbReference type="InterPro" id="IPR001878">
    <property type="entry name" value="Znf_CCHC"/>
</dbReference>
<evidence type="ECO:0000259" key="2">
    <source>
        <dbReference type="PROSITE" id="PS50158"/>
    </source>
</evidence>
<dbReference type="PROSITE" id="PS50158">
    <property type="entry name" value="ZF_CCHC"/>
    <property type="match status" value="3"/>
</dbReference>
<accession>A0A9P8LFN1</accession>
<dbReference type="Proteomes" id="UP000750711">
    <property type="component" value="Unassembled WGS sequence"/>
</dbReference>
<comment type="caution">
    <text evidence="3">The sequence shown here is derived from an EMBL/GenBank/DDBJ whole genome shotgun (WGS) entry which is preliminary data.</text>
</comment>
<feature type="domain" description="CCHC-type" evidence="2">
    <location>
        <begin position="59"/>
        <end position="73"/>
    </location>
</feature>
<evidence type="ECO:0000313" key="4">
    <source>
        <dbReference type="Proteomes" id="UP000750711"/>
    </source>
</evidence>
<keyword evidence="1" id="KW-0863">Zinc-finger</keyword>
<dbReference type="GO" id="GO:0003676">
    <property type="term" value="F:nucleic acid binding"/>
    <property type="evidence" value="ECO:0007669"/>
    <property type="project" value="InterPro"/>
</dbReference>
<proteinExistence type="predicted"/>
<dbReference type="SMART" id="SM00343">
    <property type="entry name" value="ZnF_C2HC"/>
    <property type="match status" value="4"/>
</dbReference>
<dbReference type="InterPro" id="IPR036875">
    <property type="entry name" value="Znf_CCHC_sf"/>
</dbReference>
<keyword evidence="4" id="KW-1185">Reference proteome</keyword>
<protein>
    <recommendedName>
        <fullName evidence="2">CCHC-type domain-containing protein</fullName>
    </recommendedName>
</protein>
<dbReference type="SUPFAM" id="SSF57756">
    <property type="entry name" value="Retrovirus zinc finger-like domains"/>
    <property type="match status" value="2"/>
</dbReference>
<feature type="domain" description="CCHC-type" evidence="2">
    <location>
        <begin position="275"/>
        <end position="290"/>
    </location>
</feature>
<dbReference type="InterPro" id="IPR051714">
    <property type="entry name" value="Znf_CCHC_NABP"/>
</dbReference>
<dbReference type="GO" id="GO:0008270">
    <property type="term" value="F:zinc ion binding"/>
    <property type="evidence" value="ECO:0007669"/>
    <property type="project" value="UniProtKB-KW"/>
</dbReference>
<organism evidence="3 4">
    <name type="scientific">Trichoglossum hirsutum</name>
    <dbReference type="NCBI Taxonomy" id="265104"/>
    <lineage>
        <taxon>Eukaryota</taxon>
        <taxon>Fungi</taxon>
        <taxon>Dikarya</taxon>
        <taxon>Ascomycota</taxon>
        <taxon>Pezizomycotina</taxon>
        <taxon>Geoglossomycetes</taxon>
        <taxon>Geoglossales</taxon>
        <taxon>Geoglossaceae</taxon>
        <taxon>Trichoglossum</taxon>
    </lineage>
</organism>
<dbReference type="Gene3D" id="4.10.60.10">
    <property type="entry name" value="Zinc finger, CCHC-type"/>
    <property type="match status" value="2"/>
</dbReference>
<gene>
    <name evidence="3" type="ORF">GP486_002062</name>
</gene>
<sequence>MIAAIDGKESGWNAPVAAARAGNANEGATGVVIGDRPDITCRNHSKTDCTNPRVETRTCKYCQDDGHIAKDCPTKPPLTCNNCKQEGHTRTDCKNNRAMNWDGVLDKTPEEAWEMLKTASAERDLFDFKAAVMIYVKALPATTYKDLEEAFRGSDFSVYLIAIVKEVMPTSTLMNLQGKIDCKYAVTYQFSAKPRRESERAAWPASPEENLIRLEDAGVVTDRHVPLCSNCERKSLPPPQQVPRLCAYTSIPEELGHISRNCPEERRAPVQPEIKCVNCDEVGHRARDCPHERKREVNNNCRNCK</sequence>
<keyword evidence="1" id="KW-0479">Metal-binding</keyword>